<accession>A1ZVQ8</accession>
<reference evidence="1 2" key="1">
    <citation type="submission" date="2007-01" db="EMBL/GenBank/DDBJ databases">
        <authorList>
            <person name="Haygood M."/>
            <person name="Podell S."/>
            <person name="Anderson C."/>
            <person name="Hopkinson B."/>
            <person name="Roe K."/>
            <person name="Barbeau K."/>
            <person name="Gaasterland T."/>
            <person name="Ferriera S."/>
            <person name="Johnson J."/>
            <person name="Kravitz S."/>
            <person name="Beeson K."/>
            <person name="Sutton G."/>
            <person name="Rogers Y.-H."/>
            <person name="Friedman R."/>
            <person name="Frazier M."/>
            <person name="Venter J.C."/>
        </authorList>
    </citation>
    <scope>NUCLEOTIDE SEQUENCE [LARGE SCALE GENOMIC DNA]</scope>
    <source>
        <strain evidence="1 2">ATCC 23134</strain>
    </source>
</reference>
<dbReference type="EMBL" id="AAWS01000047">
    <property type="protein sequence ID" value="EAY25485.1"/>
    <property type="molecule type" value="Genomic_DNA"/>
</dbReference>
<gene>
    <name evidence="1" type="ORF">M23134_06184</name>
</gene>
<evidence type="ECO:0000313" key="2">
    <source>
        <dbReference type="Proteomes" id="UP000004095"/>
    </source>
</evidence>
<name>A1ZVQ8_MICM2</name>
<dbReference type="Proteomes" id="UP000004095">
    <property type="component" value="Unassembled WGS sequence"/>
</dbReference>
<dbReference type="AlphaFoldDB" id="A1ZVQ8"/>
<comment type="caution">
    <text evidence="1">The sequence shown here is derived from an EMBL/GenBank/DDBJ whole genome shotgun (WGS) entry which is preliminary data.</text>
</comment>
<proteinExistence type="predicted"/>
<sequence>MTLAELRTLAIKILKKKTMKSYIAQIELFQDDFNLLLNWLKTIGFL</sequence>
<evidence type="ECO:0000313" key="1">
    <source>
        <dbReference type="EMBL" id="EAY25485.1"/>
    </source>
</evidence>
<organism evidence="1 2">
    <name type="scientific">Microscilla marina ATCC 23134</name>
    <dbReference type="NCBI Taxonomy" id="313606"/>
    <lineage>
        <taxon>Bacteria</taxon>
        <taxon>Pseudomonadati</taxon>
        <taxon>Bacteroidota</taxon>
        <taxon>Cytophagia</taxon>
        <taxon>Cytophagales</taxon>
        <taxon>Microscillaceae</taxon>
        <taxon>Microscilla</taxon>
    </lineage>
</organism>
<protein>
    <submittedName>
        <fullName evidence="1">Uncharacterized protein</fullName>
    </submittedName>
</protein>
<keyword evidence="2" id="KW-1185">Reference proteome</keyword>